<sequence length="59" mass="6374">MTEDDHPGQPPTREAGSRLHGSTPAGRSLASPGSQEEPWRVTTRGEEMDAEALATRTRT</sequence>
<dbReference type="STRING" id="1391653.AKJ08_0936"/>
<name>A0A0K1PBQ0_9BACT</name>
<feature type="region of interest" description="Disordered" evidence="1">
    <location>
        <begin position="1"/>
        <end position="59"/>
    </location>
</feature>
<organism evidence="2 3">
    <name type="scientific">Vulgatibacter incomptus</name>
    <dbReference type="NCBI Taxonomy" id="1391653"/>
    <lineage>
        <taxon>Bacteria</taxon>
        <taxon>Pseudomonadati</taxon>
        <taxon>Myxococcota</taxon>
        <taxon>Myxococcia</taxon>
        <taxon>Myxococcales</taxon>
        <taxon>Cystobacterineae</taxon>
        <taxon>Vulgatibacteraceae</taxon>
        <taxon>Vulgatibacter</taxon>
    </lineage>
</organism>
<feature type="compositionally biased region" description="Basic and acidic residues" evidence="1">
    <location>
        <begin position="37"/>
        <end position="47"/>
    </location>
</feature>
<evidence type="ECO:0000256" key="1">
    <source>
        <dbReference type="SAM" id="MobiDB-lite"/>
    </source>
</evidence>
<proteinExistence type="predicted"/>
<evidence type="ECO:0000313" key="3">
    <source>
        <dbReference type="Proteomes" id="UP000055590"/>
    </source>
</evidence>
<gene>
    <name evidence="2" type="ORF">AKJ08_0936</name>
</gene>
<keyword evidence="3" id="KW-1185">Reference proteome</keyword>
<dbReference type="Proteomes" id="UP000055590">
    <property type="component" value="Chromosome"/>
</dbReference>
<evidence type="ECO:0000313" key="2">
    <source>
        <dbReference type="EMBL" id="AKU90549.1"/>
    </source>
</evidence>
<accession>A0A0K1PBQ0</accession>
<dbReference type="KEGG" id="vin:AKJ08_0936"/>
<protein>
    <submittedName>
        <fullName evidence="2">Uncharacterized protein</fullName>
    </submittedName>
</protein>
<dbReference type="EMBL" id="CP012332">
    <property type="protein sequence ID" value="AKU90549.1"/>
    <property type="molecule type" value="Genomic_DNA"/>
</dbReference>
<reference evidence="2 3" key="1">
    <citation type="submission" date="2015-08" db="EMBL/GenBank/DDBJ databases">
        <authorList>
            <person name="Babu N.S."/>
            <person name="Beckwith C.J."/>
            <person name="Beseler K.G."/>
            <person name="Brison A."/>
            <person name="Carone J.V."/>
            <person name="Caskin T.P."/>
            <person name="Diamond M."/>
            <person name="Durham M.E."/>
            <person name="Foxe J.M."/>
            <person name="Go M."/>
            <person name="Henderson B.A."/>
            <person name="Jones I.B."/>
            <person name="McGettigan J.A."/>
            <person name="Micheletti S.J."/>
            <person name="Nasrallah M.E."/>
            <person name="Ortiz D."/>
            <person name="Piller C.R."/>
            <person name="Privatt S.R."/>
            <person name="Schneider S.L."/>
            <person name="Sharp S."/>
            <person name="Smith T.C."/>
            <person name="Stanton J.D."/>
            <person name="Ullery H.E."/>
            <person name="Wilson R.J."/>
            <person name="Serrano M.G."/>
            <person name="Buck G."/>
            <person name="Lee V."/>
            <person name="Wang Y."/>
            <person name="Carvalho R."/>
            <person name="Voegtly L."/>
            <person name="Shi R."/>
            <person name="Duckworth R."/>
            <person name="Johnson A."/>
            <person name="Loviza R."/>
            <person name="Walstead R."/>
            <person name="Shah Z."/>
            <person name="Kiflezghi M."/>
            <person name="Wade K."/>
            <person name="Ball S.L."/>
            <person name="Bradley K.W."/>
            <person name="Asai D.J."/>
            <person name="Bowman C.A."/>
            <person name="Russell D.A."/>
            <person name="Pope W.H."/>
            <person name="Jacobs-Sera D."/>
            <person name="Hendrix R.W."/>
            <person name="Hatfull G.F."/>
        </authorList>
    </citation>
    <scope>NUCLEOTIDE SEQUENCE [LARGE SCALE GENOMIC DNA]</scope>
    <source>
        <strain evidence="2 3">DSM 27710</strain>
    </source>
</reference>
<dbReference type="AlphaFoldDB" id="A0A0K1PBQ0"/>